<dbReference type="PANTHER" id="PTHR43737:SF1">
    <property type="entry name" value="DUF1501 DOMAIN-CONTAINING PROTEIN"/>
    <property type="match status" value="1"/>
</dbReference>
<feature type="non-terminal residue" evidence="1">
    <location>
        <position position="1"/>
    </location>
</feature>
<proteinExistence type="predicted"/>
<keyword evidence="2" id="KW-1185">Reference proteome</keyword>
<sequence length="110" mass="11718">VTTFSVSDFSRTLTSNGNGTDHAWGGNAFMMGGAVNGKEIYGDYPTLALDSDLDLRNGVLVPTTAADLYMAELALWFGVSPSDLNMVLPNLSNFYDTNSGTPPIGFMNLT</sequence>
<dbReference type="AlphaFoldDB" id="A0A839J0K2"/>
<dbReference type="Pfam" id="PF07394">
    <property type="entry name" value="DUF1501"/>
    <property type="match status" value="1"/>
</dbReference>
<gene>
    <name evidence="1" type="ORF">H4O21_24840</name>
</gene>
<reference evidence="1 2" key="1">
    <citation type="submission" date="2020-08" db="EMBL/GenBank/DDBJ databases">
        <title>Oceanospirillum sp. nov. isolated from marine sediment.</title>
        <authorList>
            <person name="Ji X."/>
        </authorList>
    </citation>
    <scope>NUCLEOTIDE SEQUENCE [LARGE SCALE GENOMIC DNA]</scope>
    <source>
        <strain evidence="1 2">D5</strain>
    </source>
</reference>
<protein>
    <submittedName>
        <fullName evidence="1">DUF1501 domain-containing protein</fullName>
    </submittedName>
</protein>
<dbReference type="Proteomes" id="UP000565262">
    <property type="component" value="Unassembled WGS sequence"/>
</dbReference>
<name>A0A839J0K2_9GAMM</name>
<dbReference type="InterPro" id="IPR010869">
    <property type="entry name" value="DUF1501"/>
</dbReference>
<accession>A0A839J0K2</accession>
<evidence type="ECO:0000313" key="1">
    <source>
        <dbReference type="EMBL" id="MBB1489836.1"/>
    </source>
</evidence>
<evidence type="ECO:0000313" key="2">
    <source>
        <dbReference type="Proteomes" id="UP000565262"/>
    </source>
</evidence>
<organism evidence="1 2">
    <name type="scientific">Oceanospirillum sediminis</name>
    <dbReference type="NCBI Taxonomy" id="2760088"/>
    <lineage>
        <taxon>Bacteria</taxon>
        <taxon>Pseudomonadati</taxon>
        <taxon>Pseudomonadota</taxon>
        <taxon>Gammaproteobacteria</taxon>
        <taxon>Oceanospirillales</taxon>
        <taxon>Oceanospirillaceae</taxon>
        <taxon>Oceanospirillum</taxon>
    </lineage>
</organism>
<dbReference type="PANTHER" id="PTHR43737">
    <property type="entry name" value="BLL7424 PROTEIN"/>
    <property type="match status" value="1"/>
</dbReference>
<comment type="caution">
    <text evidence="1">The sequence shown here is derived from an EMBL/GenBank/DDBJ whole genome shotgun (WGS) entry which is preliminary data.</text>
</comment>
<dbReference type="EMBL" id="JACJFM010000260">
    <property type="protein sequence ID" value="MBB1489836.1"/>
    <property type="molecule type" value="Genomic_DNA"/>
</dbReference>